<dbReference type="AlphaFoldDB" id="A0AAU7BQ30"/>
<sequence length="130" mass="15186">MKILEFPYGKIIILRKNIAEVIINEGIVMDVVMIDHYHDILRSNLEAPFSLLINKKYSYTYDFNAQKKLATISEIAAMAVVAYSRLTSMTTEILDKLPRKEAWNLKIFSDREEALKWLIFEQEKLDKSID</sequence>
<proteinExistence type="predicted"/>
<reference evidence="1" key="1">
    <citation type="submission" date="2024-05" db="EMBL/GenBank/DDBJ databases">
        <title>Pontimicrobium maritimus sp. nov., isolated form sea water.</title>
        <authorList>
            <person name="Muhammad N."/>
            <person name="Vuong T.Q."/>
            <person name="Han H.L."/>
            <person name="Kim S.-G."/>
        </authorList>
    </citation>
    <scope>NUCLEOTIDE SEQUENCE</scope>
    <source>
        <strain evidence="1">SW4</strain>
    </source>
</reference>
<organism evidence="1">
    <name type="scientific">Pontimicrobium sp. SW4</name>
    <dbReference type="NCBI Taxonomy" id="3153519"/>
    <lineage>
        <taxon>Bacteria</taxon>
        <taxon>Pseudomonadati</taxon>
        <taxon>Bacteroidota</taxon>
        <taxon>Flavobacteriia</taxon>
        <taxon>Flavobacteriales</taxon>
        <taxon>Flavobacteriaceae</taxon>
        <taxon>Pontimicrobium</taxon>
    </lineage>
</organism>
<accession>A0AAU7BQ30</accession>
<dbReference type="RefSeq" id="WP_347922366.1">
    <property type="nucleotide sequence ID" value="NZ_CP157199.1"/>
</dbReference>
<gene>
    <name evidence="1" type="ORF">ABGB03_09975</name>
</gene>
<evidence type="ECO:0000313" key="1">
    <source>
        <dbReference type="EMBL" id="XBG60181.1"/>
    </source>
</evidence>
<evidence type="ECO:0008006" key="2">
    <source>
        <dbReference type="Google" id="ProtNLM"/>
    </source>
</evidence>
<protein>
    <recommendedName>
        <fullName evidence="2">STAS/SEC14 domain-containing protein</fullName>
    </recommendedName>
</protein>
<dbReference type="EMBL" id="CP157199">
    <property type="protein sequence ID" value="XBG60181.1"/>
    <property type="molecule type" value="Genomic_DNA"/>
</dbReference>
<name>A0AAU7BQ30_9FLAO</name>